<feature type="compositionally biased region" description="Acidic residues" evidence="7">
    <location>
        <begin position="411"/>
        <end position="433"/>
    </location>
</feature>
<feature type="domain" description="PPIase cyclophilin-type" evidence="8">
    <location>
        <begin position="19"/>
        <end position="166"/>
    </location>
</feature>
<dbReference type="InterPro" id="IPR044666">
    <property type="entry name" value="Cyclophilin_A-like"/>
</dbReference>
<keyword evidence="3" id="KW-0539">Nucleus</keyword>
<feature type="compositionally biased region" description="Basic and acidic residues" evidence="7">
    <location>
        <begin position="475"/>
        <end position="495"/>
    </location>
</feature>
<evidence type="ECO:0000256" key="6">
    <source>
        <dbReference type="ARBA" id="ARBA00046368"/>
    </source>
</evidence>
<proteinExistence type="inferred from homology"/>
<comment type="similarity">
    <text evidence="2">Belongs to the cyclophilin-type PPIase family.</text>
</comment>
<feature type="compositionally biased region" description="Basic and acidic residues" evidence="7">
    <location>
        <begin position="222"/>
        <end position="240"/>
    </location>
</feature>
<keyword evidence="10" id="KW-1185">Reference proteome</keyword>
<dbReference type="PRINTS" id="PR00153">
    <property type="entry name" value="CSAPPISMRASE"/>
</dbReference>
<comment type="subunit">
    <text evidence="6">Part of the activated spliceosome B/catalytic step 1 spliceosome, one of the forms of the spliceosome which has a well-formed active site but still cannot catalyze the branching reaction and is composed at least of 52 proteins, the U2, U5 and U6 snRNAs and the pre-mRNA. Recruited during early steps of activated spliceosome B maturation, it is probably one of the first proteins released from this complex as he matures to the spliceosome C complex. Component of the minor spliceosome, which splices U12-type introns.</text>
</comment>
<feature type="region of interest" description="Disordered" evidence="7">
    <location>
        <begin position="464"/>
        <end position="495"/>
    </location>
</feature>
<gene>
    <name evidence="9" type="primary">CWC27</name>
    <name evidence="9" type="ORF">BLAG_LOCUS24326</name>
</gene>
<dbReference type="SUPFAM" id="SSF50891">
    <property type="entry name" value="Cyclophilin-like"/>
    <property type="match status" value="1"/>
</dbReference>
<dbReference type="Proteomes" id="UP000838412">
    <property type="component" value="Chromosome 8"/>
</dbReference>
<feature type="region of interest" description="Disordered" evidence="7">
    <location>
        <begin position="330"/>
        <end position="436"/>
    </location>
</feature>
<evidence type="ECO:0000259" key="8">
    <source>
        <dbReference type="PROSITE" id="PS50072"/>
    </source>
</evidence>
<feature type="compositionally biased region" description="Basic and acidic residues" evidence="7">
    <location>
        <begin position="330"/>
        <end position="351"/>
    </location>
</feature>
<dbReference type="Pfam" id="PF00160">
    <property type="entry name" value="Pro_isomerase"/>
    <property type="match status" value="1"/>
</dbReference>
<dbReference type="OrthoDB" id="442970at2759"/>
<dbReference type="PANTHER" id="PTHR45625">
    <property type="entry name" value="PEPTIDYL-PROLYL CIS-TRANS ISOMERASE-RELATED"/>
    <property type="match status" value="1"/>
</dbReference>
<evidence type="ECO:0000256" key="7">
    <source>
        <dbReference type="SAM" id="MobiDB-lite"/>
    </source>
</evidence>
<feature type="compositionally biased region" description="Basic and acidic residues" evidence="7">
    <location>
        <begin position="361"/>
        <end position="390"/>
    </location>
</feature>
<protein>
    <recommendedName>
        <fullName evidence="4">Spliceosome-associated protein CWC27 homolog</fullName>
    </recommendedName>
    <alternativeName>
        <fullName evidence="5">Probable inactive peptidyl-prolyl cis-trans isomerase CWC27 homolog</fullName>
    </alternativeName>
</protein>
<organism evidence="9 10">
    <name type="scientific">Branchiostoma lanceolatum</name>
    <name type="common">Common lancelet</name>
    <name type="synonym">Amphioxus lanceolatum</name>
    <dbReference type="NCBI Taxonomy" id="7740"/>
    <lineage>
        <taxon>Eukaryota</taxon>
        <taxon>Metazoa</taxon>
        <taxon>Chordata</taxon>
        <taxon>Cephalochordata</taxon>
        <taxon>Leptocardii</taxon>
        <taxon>Amphioxiformes</taxon>
        <taxon>Branchiostomatidae</taxon>
        <taxon>Branchiostoma</taxon>
    </lineage>
</organism>
<dbReference type="GO" id="GO:0071013">
    <property type="term" value="C:catalytic step 2 spliceosome"/>
    <property type="evidence" value="ECO:0007669"/>
    <property type="project" value="TreeGrafter"/>
</dbReference>
<dbReference type="GO" id="GO:0003755">
    <property type="term" value="F:peptidyl-prolyl cis-trans isomerase activity"/>
    <property type="evidence" value="ECO:0007669"/>
    <property type="project" value="InterPro"/>
</dbReference>
<evidence type="ECO:0000256" key="3">
    <source>
        <dbReference type="ARBA" id="ARBA00023242"/>
    </source>
</evidence>
<dbReference type="InterPro" id="IPR029000">
    <property type="entry name" value="Cyclophilin-like_dom_sf"/>
</dbReference>
<feature type="compositionally biased region" description="Acidic residues" evidence="7">
    <location>
        <begin position="208"/>
        <end position="217"/>
    </location>
</feature>
<feature type="compositionally biased region" description="Acidic residues" evidence="7">
    <location>
        <begin position="265"/>
        <end position="281"/>
    </location>
</feature>
<comment type="subcellular location">
    <subcellularLocation>
        <location evidence="1">Nucleus</location>
    </subcellularLocation>
</comment>
<dbReference type="AlphaFoldDB" id="A0A8K0F0B5"/>
<dbReference type="PROSITE" id="PS50072">
    <property type="entry name" value="CSA_PPIASE_2"/>
    <property type="match status" value="1"/>
</dbReference>
<reference evidence="9" key="1">
    <citation type="submission" date="2022-01" db="EMBL/GenBank/DDBJ databases">
        <authorList>
            <person name="Braso-Vives M."/>
        </authorList>
    </citation>
    <scope>NUCLEOTIDE SEQUENCE</scope>
</reference>
<evidence type="ECO:0000256" key="5">
    <source>
        <dbReference type="ARBA" id="ARBA00042090"/>
    </source>
</evidence>
<dbReference type="InterPro" id="IPR002130">
    <property type="entry name" value="Cyclophilin-type_PPIase_dom"/>
</dbReference>
<dbReference type="CDD" id="cd01925">
    <property type="entry name" value="cyclophilin_CeCYP16-like"/>
    <property type="match status" value="1"/>
</dbReference>
<dbReference type="EMBL" id="OV696693">
    <property type="protein sequence ID" value="CAH1272768.1"/>
    <property type="molecule type" value="Genomic_DNA"/>
</dbReference>
<evidence type="ECO:0000256" key="2">
    <source>
        <dbReference type="ARBA" id="ARBA00007365"/>
    </source>
</evidence>
<evidence type="ECO:0000256" key="1">
    <source>
        <dbReference type="ARBA" id="ARBA00004123"/>
    </source>
</evidence>
<feature type="compositionally biased region" description="Basic and acidic residues" evidence="7">
    <location>
        <begin position="303"/>
        <end position="317"/>
    </location>
</feature>
<evidence type="ECO:0000313" key="10">
    <source>
        <dbReference type="Proteomes" id="UP000838412"/>
    </source>
</evidence>
<dbReference type="Gene3D" id="2.40.100.10">
    <property type="entry name" value="Cyclophilin-like"/>
    <property type="match status" value="1"/>
</dbReference>
<evidence type="ECO:0000256" key="4">
    <source>
        <dbReference type="ARBA" id="ARBA00040027"/>
    </source>
</evidence>
<feature type="region of interest" description="Disordered" evidence="7">
    <location>
        <begin position="203"/>
        <end position="317"/>
    </location>
</feature>
<accession>A0A8K0F0B5</accession>
<name>A0A8K0F0B5_BRALA</name>
<dbReference type="FunFam" id="2.40.100.10:FF:000007">
    <property type="entry name" value="Peptidyl-prolyl cis-trans isomerase CWC27 homolog"/>
    <property type="match status" value="1"/>
</dbReference>
<sequence>MSNIYIQEPPTKGKVLLKTSVGDIDLELWSKEAPLACRNFIQLCLEGYYNGTAFHRVVRGLCVQGGDPTNTGEGGESVYGKPFKDEFHQRLRFVRRGLVAMANSGPNDNGSQFFFTLDRADHLHGKHTIFAKVTGKTVYNMLKLAEVEVDGEDRPLHPHKIKATEVLFNPFDDIIPREIVREDKKEKKEETKSTARATKNFNLLSFGDEAEEDEEEVNAVTEELRPKGKSSHDLLKDDPRLSSVPAVPTSPSDAENQKRKKQDSDDSSDSDQDADSPDEDKEAMKEMIRKKLKTGANAEAPASEEKVETDQDTKSRIEALREETRALKRELQRRQKAKLEEEEEKERMKEEEEKEEEEKEDALADFHSERQKYLEKKQKEKKKGGSREEQTLALLSKFQNKLFSVRKESTGEDEEEEEEEKKEEEEEEEDEQLLGDSWMAHRLHFEANQVQAKDANVVTADSYDIYDPRNPMNKRRMEASKQAMKDKGRKFVKDQ</sequence>
<evidence type="ECO:0000313" key="9">
    <source>
        <dbReference type="EMBL" id="CAH1272768.1"/>
    </source>
</evidence>
<dbReference type="PANTHER" id="PTHR45625:SF6">
    <property type="entry name" value="SPLICEOSOME-ASSOCIATED PROTEIN CWC27 HOMOLOG"/>
    <property type="match status" value="1"/>
</dbReference>